<protein>
    <submittedName>
        <fullName evidence="2">Uncharacterized protein</fullName>
    </submittedName>
</protein>
<keyword evidence="3" id="KW-1185">Reference proteome</keyword>
<dbReference type="AlphaFoldDB" id="A0AAV4QJF8"/>
<organism evidence="2 3">
    <name type="scientific">Caerostris darwini</name>
    <dbReference type="NCBI Taxonomy" id="1538125"/>
    <lineage>
        <taxon>Eukaryota</taxon>
        <taxon>Metazoa</taxon>
        <taxon>Ecdysozoa</taxon>
        <taxon>Arthropoda</taxon>
        <taxon>Chelicerata</taxon>
        <taxon>Arachnida</taxon>
        <taxon>Araneae</taxon>
        <taxon>Araneomorphae</taxon>
        <taxon>Entelegynae</taxon>
        <taxon>Araneoidea</taxon>
        <taxon>Araneidae</taxon>
        <taxon>Caerostris</taxon>
    </lineage>
</organism>
<name>A0AAV4QJF8_9ARAC</name>
<sequence length="94" mass="10913">MITNQIGWKLLVEKFPNCYHVTELMSFQKRASRGGSILRTKMDHQSEKSNFHQERHINSLEGHRVLRKRITSTDVGRKRSLSCSSPAHQIMPHS</sequence>
<evidence type="ECO:0000256" key="1">
    <source>
        <dbReference type="SAM" id="MobiDB-lite"/>
    </source>
</evidence>
<evidence type="ECO:0000313" key="2">
    <source>
        <dbReference type="EMBL" id="GIY08481.1"/>
    </source>
</evidence>
<proteinExistence type="predicted"/>
<comment type="caution">
    <text evidence="2">The sequence shown here is derived from an EMBL/GenBank/DDBJ whole genome shotgun (WGS) entry which is preliminary data.</text>
</comment>
<feature type="region of interest" description="Disordered" evidence="1">
    <location>
        <begin position="73"/>
        <end position="94"/>
    </location>
</feature>
<reference evidence="2 3" key="1">
    <citation type="submission" date="2021-06" db="EMBL/GenBank/DDBJ databases">
        <title>Caerostris darwini draft genome.</title>
        <authorList>
            <person name="Kono N."/>
            <person name="Arakawa K."/>
        </authorList>
    </citation>
    <scope>NUCLEOTIDE SEQUENCE [LARGE SCALE GENOMIC DNA]</scope>
</reference>
<gene>
    <name evidence="2" type="ORF">CDAR_592621</name>
</gene>
<evidence type="ECO:0000313" key="3">
    <source>
        <dbReference type="Proteomes" id="UP001054837"/>
    </source>
</evidence>
<dbReference type="EMBL" id="BPLQ01004517">
    <property type="protein sequence ID" value="GIY08481.1"/>
    <property type="molecule type" value="Genomic_DNA"/>
</dbReference>
<accession>A0AAV4QJF8</accession>
<dbReference type="Proteomes" id="UP001054837">
    <property type="component" value="Unassembled WGS sequence"/>
</dbReference>